<dbReference type="OrthoDB" id="671595at2759"/>
<dbReference type="GO" id="GO:0005615">
    <property type="term" value="C:extracellular space"/>
    <property type="evidence" value="ECO:0007669"/>
    <property type="project" value="InterPro"/>
</dbReference>
<dbReference type="Gene3D" id="2.30.39.10">
    <property type="entry name" value="Alpha-1-antitrypsin, domain 1"/>
    <property type="match status" value="2"/>
</dbReference>
<dbReference type="GO" id="GO:0004867">
    <property type="term" value="F:serine-type endopeptidase inhibitor activity"/>
    <property type="evidence" value="ECO:0007669"/>
    <property type="project" value="InterPro"/>
</dbReference>
<name>A0A8X7RPT2_BRACI</name>
<proteinExistence type="inferred from homology"/>
<organism evidence="4 5">
    <name type="scientific">Brassica carinata</name>
    <name type="common">Ethiopian mustard</name>
    <name type="synonym">Abyssinian cabbage</name>
    <dbReference type="NCBI Taxonomy" id="52824"/>
    <lineage>
        <taxon>Eukaryota</taxon>
        <taxon>Viridiplantae</taxon>
        <taxon>Streptophyta</taxon>
        <taxon>Embryophyta</taxon>
        <taxon>Tracheophyta</taxon>
        <taxon>Spermatophyta</taxon>
        <taxon>Magnoliopsida</taxon>
        <taxon>eudicotyledons</taxon>
        <taxon>Gunneridae</taxon>
        <taxon>Pentapetalae</taxon>
        <taxon>rosids</taxon>
        <taxon>malvids</taxon>
        <taxon>Brassicales</taxon>
        <taxon>Brassicaceae</taxon>
        <taxon>Brassiceae</taxon>
        <taxon>Brassica</taxon>
    </lineage>
</organism>
<dbReference type="InterPro" id="IPR042178">
    <property type="entry name" value="Serpin_sf_1"/>
</dbReference>
<dbReference type="AlphaFoldDB" id="A0A8X7RPT2"/>
<dbReference type="InterPro" id="IPR023796">
    <property type="entry name" value="Serpin_dom"/>
</dbReference>
<accession>A0A8X7RPT2</accession>
<evidence type="ECO:0000259" key="3">
    <source>
        <dbReference type="SMART" id="SM00093"/>
    </source>
</evidence>
<reference evidence="4 5" key="1">
    <citation type="submission" date="2020-02" db="EMBL/GenBank/DDBJ databases">
        <authorList>
            <person name="Ma Q."/>
            <person name="Huang Y."/>
            <person name="Song X."/>
            <person name="Pei D."/>
        </authorList>
    </citation>
    <scope>NUCLEOTIDE SEQUENCE [LARGE SCALE GENOMIC DNA]</scope>
    <source>
        <strain evidence="4">Sxm20200214</strain>
        <tissue evidence="4">Leaf</tissue>
    </source>
</reference>
<dbReference type="PANTHER" id="PTHR11461">
    <property type="entry name" value="SERINE PROTEASE INHIBITOR, SERPIN"/>
    <property type="match status" value="1"/>
</dbReference>
<dbReference type="Pfam" id="PF00079">
    <property type="entry name" value="Serpin"/>
    <property type="match status" value="2"/>
</dbReference>
<dbReference type="InterPro" id="IPR036186">
    <property type="entry name" value="Serpin_sf"/>
</dbReference>
<comment type="similarity">
    <text evidence="1 2">Belongs to the serpin family.</text>
</comment>
<sequence>MISLRFATGCSFLSRMSSKMKIQKAMKKQNDADLVLTGKVIASEARNLNLVFSSLNSVLTMAAPSSASQERKAVFKETAIVAFADGKAKGGPKITAINGVWVEQSLPIDHSETDTVYGNALYFKGAWADKFSKSETRDRDFNLLKGTSVSLPFMSSSRRQYVKRFDGFKVLKLPFKQGLDINRSFSMYLYLPDEKDGSDNLVKKMTSTPGFLDNHNPTCRVTLDDFAIPKFKISFGFETGADPLEDEWGHLTPQKTYALYHKACVEIDEEGAEAVAASFCIPRCRDTRKRVDFVADHPFLFLIREDTTGTVLFVGQIFDPSQSS</sequence>
<keyword evidence="5" id="KW-1185">Reference proteome</keyword>
<dbReference type="Proteomes" id="UP000886595">
    <property type="component" value="Unassembled WGS sequence"/>
</dbReference>
<evidence type="ECO:0000313" key="4">
    <source>
        <dbReference type="EMBL" id="KAG2292151.1"/>
    </source>
</evidence>
<feature type="domain" description="Serpin" evidence="3">
    <location>
        <begin position="34"/>
        <end position="320"/>
    </location>
</feature>
<protein>
    <recommendedName>
        <fullName evidence="3">Serpin domain-containing protein</fullName>
    </recommendedName>
</protein>
<dbReference type="Gene3D" id="3.30.497.10">
    <property type="entry name" value="Antithrombin, subunit I, domain 2"/>
    <property type="match status" value="3"/>
</dbReference>
<dbReference type="PANTHER" id="PTHR11461:SF334">
    <property type="entry name" value="GENOME ASSEMBLY, CHROMOSOME: A09"/>
    <property type="match status" value="1"/>
</dbReference>
<evidence type="ECO:0000256" key="1">
    <source>
        <dbReference type="ARBA" id="ARBA00009500"/>
    </source>
</evidence>
<dbReference type="InterPro" id="IPR000215">
    <property type="entry name" value="Serpin_fam"/>
</dbReference>
<dbReference type="SUPFAM" id="SSF56574">
    <property type="entry name" value="Serpins"/>
    <property type="match status" value="1"/>
</dbReference>
<dbReference type="PROSITE" id="PS00284">
    <property type="entry name" value="SERPIN"/>
    <property type="match status" value="1"/>
</dbReference>
<evidence type="ECO:0000313" key="5">
    <source>
        <dbReference type="Proteomes" id="UP000886595"/>
    </source>
</evidence>
<dbReference type="InterPro" id="IPR023795">
    <property type="entry name" value="Serpin_CS"/>
</dbReference>
<dbReference type="EMBL" id="JAAMPC010000009">
    <property type="protein sequence ID" value="KAG2292151.1"/>
    <property type="molecule type" value="Genomic_DNA"/>
</dbReference>
<comment type="caution">
    <text evidence="4">The sequence shown here is derived from an EMBL/GenBank/DDBJ whole genome shotgun (WGS) entry which is preliminary data.</text>
</comment>
<dbReference type="InterPro" id="IPR042185">
    <property type="entry name" value="Serpin_sf_2"/>
</dbReference>
<evidence type="ECO:0000256" key="2">
    <source>
        <dbReference type="RuleBase" id="RU000411"/>
    </source>
</evidence>
<dbReference type="SMART" id="SM00093">
    <property type="entry name" value="SERPIN"/>
    <property type="match status" value="1"/>
</dbReference>
<gene>
    <name evidence="4" type="ORF">Bca52824_038820</name>
</gene>